<proteinExistence type="predicted"/>
<keyword evidence="2" id="KW-1185">Reference proteome</keyword>
<evidence type="ECO:0000313" key="2">
    <source>
        <dbReference type="Proteomes" id="UP001597492"/>
    </source>
</evidence>
<evidence type="ECO:0000313" key="1">
    <source>
        <dbReference type="EMBL" id="MFD2757069.1"/>
    </source>
</evidence>
<organism evidence="1 2">
    <name type="scientific">Gulosibacter faecalis</name>
    <dbReference type="NCBI Taxonomy" id="272240"/>
    <lineage>
        <taxon>Bacteria</taxon>
        <taxon>Bacillati</taxon>
        <taxon>Actinomycetota</taxon>
        <taxon>Actinomycetes</taxon>
        <taxon>Micrococcales</taxon>
        <taxon>Microbacteriaceae</taxon>
        <taxon>Gulosibacter</taxon>
    </lineage>
</organism>
<accession>A0ABW5UXB0</accession>
<dbReference type="EMBL" id="JBHUNE010000001">
    <property type="protein sequence ID" value="MFD2757069.1"/>
    <property type="molecule type" value="Genomic_DNA"/>
</dbReference>
<gene>
    <name evidence="1" type="ORF">ACFSW7_01605</name>
</gene>
<dbReference type="Proteomes" id="UP001597492">
    <property type="component" value="Unassembled WGS sequence"/>
</dbReference>
<comment type="caution">
    <text evidence="1">The sequence shown here is derived from an EMBL/GenBank/DDBJ whole genome shotgun (WGS) entry which is preliminary data.</text>
</comment>
<sequence length="41" mass="4826">MFSIPSRLLELFRRATEEVKSVEAIDGLDTPIFYELLRGRR</sequence>
<dbReference type="RefSeq" id="WP_275401666.1">
    <property type="nucleotide sequence ID" value="NZ_JBHUNE010000001.1"/>
</dbReference>
<reference evidence="2" key="1">
    <citation type="journal article" date="2019" name="Int. J. Syst. Evol. Microbiol.">
        <title>The Global Catalogue of Microorganisms (GCM) 10K type strain sequencing project: providing services to taxonomists for standard genome sequencing and annotation.</title>
        <authorList>
            <consortium name="The Broad Institute Genomics Platform"/>
            <consortium name="The Broad Institute Genome Sequencing Center for Infectious Disease"/>
            <person name="Wu L."/>
            <person name="Ma J."/>
        </authorList>
    </citation>
    <scope>NUCLEOTIDE SEQUENCE [LARGE SCALE GENOMIC DNA]</scope>
    <source>
        <strain evidence="2">TISTR 1514</strain>
    </source>
</reference>
<name>A0ABW5UXB0_9MICO</name>
<protein>
    <submittedName>
        <fullName evidence="1">Uncharacterized protein</fullName>
    </submittedName>
</protein>